<evidence type="ECO:0000313" key="12">
    <source>
        <dbReference type="Proteomes" id="UP000076871"/>
    </source>
</evidence>
<evidence type="ECO:0000256" key="9">
    <source>
        <dbReference type="SAM" id="MobiDB-lite"/>
    </source>
</evidence>
<feature type="region of interest" description="Disordered" evidence="9">
    <location>
        <begin position="277"/>
        <end position="339"/>
    </location>
</feature>
<dbReference type="PANTHER" id="PTHR13182">
    <property type="entry name" value="ZINC FINGER PROTEIN 622"/>
    <property type="match status" value="1"/>
</dbReference>
<feature type="compositionally biased region" description="Basic and acidic residues" evidence="9">
    <location>
        <begin position="291"/>
        <end position="300"/>
    </location>
</feature>
<dbReference type="GO" id="GO:0008270">
    <property type="term" value="F:zinc ion binding"/>
    <property type="evidence" value="ECO:0007669"/>
    <property type="project" value="UniProtKB-KW"/>
</dbReference>
<feature type="compositionally biased region" description="Acidic residues" evidence="9">
    <location>
        <begin position="301"/>
        <end position="334"/>
    </location>
</feature>
<dbReference type="GO" id="GO:0005737">
    <property type="term" value="C:cytoplasm"/>
    <property type="evidence" value="ECO:0007669"/>
    <property type="project" value="UniProtKB-SubCell"/>
</dbReference>
<keyword evidence="5" id="KW-0677">Repeat</keyword>
<evidence type="ECO:0000313" key="11">
    <source>
        <dbReference type="EMBL" id="KZT11095.1"/>
    </source>
</evidence>
<dbReference type="InterPro" id="IPR022755">
    <property type="entry name" value="Znf_C2H2_jaz"/>
</dbReference>
<keyword evidence="3" id="KW-0690">Ribosome biogenesis</keyword>
<evidence type="ECO:0000256" key="6">
    <source>
        <dbReference type="ARBA" id="ARBA00022771"/>
    </source>
</evidence>
<keyword evidence="2" id="KW-0963">Cytoplasm</keyword>
<evidence type="ECO:0000256" key="3">
    <source>
        <dbReference type="ARBA" id="ARBA00022517"/>
    </source>
</evidence>
<evidence type="ECO:0000256" key="1">
    <source>
        <dbReference type="ARBA" id="ARBA00004496"/>
    </source>
</evidence>
<dbReference type="GO" id="GO:0042273">
    <property type="term" value="P:ribosomal large subunit biogenesis"/>
    <property type="evidence" value="ECO:0007669"/>
    <property type="project" value="TreeGrafter"/>
</dbReference>
<organism evidence="11 12">
    <name type="scientific">Laetiporus sulphureus 93-53</name>
    <dbReference type="NCBI Taxonomy" id="1314785"/>
    <lineage>
        <taxon>Eukaryota</taxon>
        <taxon>Fungi</taxon>
        <taxon>Dikarya</taxon>
        <taxon>Basidiomycota</taxon>
        <taxon>Agaricomycotina</taxon>
        <taxon>Agaricomycetes</taxon>
        <taxon>Polyporales</taxon>
        <taxon>Laetiporus</taxon>
    </lineage>
</organism>
<evidence type="ECO:0000256" key="2">
    <source>
        <dbReference type="ARBA" id="ARBA00022490"/>
    </source>
</evidence>
<dbReference type="GeneID" id="63829086"/>
<comment type="similarity">
    <text evidence="8">Belongs to the REI1 family.</text>
</comment>
<keyword evidence="12" id="KW-1185">Reference proteome</keyword>
<accession>A0A165H0W8</accession>
<dbReference type="InterPro" id="IPR041661">
    <property type="entry name" value="ZN622/Rei1/Reh1_Znf-C2H2"/>
</dbReference>
<evidence type="ECO:0000259" key="10">
    <source>
        <dbReference type="PROSITE" id="PS00028"/>
    </source>
</evidence>
<dbReference type="OrthoDB" id="19329at2759"/>
<dbReference type="SMART" id="SM00355">
    <property type="entry name" value="ZnF_C2H2"/>
    <property type="match status" value="4"/>
</dbReference>
<protein>
    <submittedName>
        <fullName evidence="11">Cytoplasmic protein</fullName>
    </submittedName>
</protein>
<dbReference type="EMBL" id="KV427608">
    <property type="protein sequence ID" value="KZT11095.1"/>
    <property type="molecule type" value="Genomic_DNA"/>
</dbReference>
<dbReference type="GO" id="GO:0030687">
    <property type="term" value="C:preribosome, large subunit precursor"/>
    <property type="evidence" value="ECO:0007669"/>
    <property type="project" value="TreeGrafter"/>
</dbReference>
<dbReference type="GO" id="GO:0003676">
    <property type="term" value="F:nucleic acid binding"/>
    <property type="evidence" value="ECO:0007669"/>
    <property type="project" value="InterPro"/>
</dbReference>
<keyword evidence="6" id="KW-0863">Zinc-finger</keyword>
<feature type="domain" description="C2H2-type" evidence="10">
    <location>
        <begin position="81"/>
        <end position="103"/>
    </location>
</feature>
<dbReference type="SMART" id="SM00451">
    <property type="entry name" value="ZnF_U1"/>
    <property type="match status" value="2"/>
</dbReference>
<dbReference type="SUPFAM" id="SSF57667">
    <property type="entry name" value="beta-beta-alpha zinc fingers"/>
    <property type="match status" value="2"/>
</dbReference>
<reference evidence="11 12" key="1">
    <citation type="journal article" date="2016" name="Mol. Biol. Evol.">
        <title>Comparative Genomics of Early-Diverging Mushroom-Forming Fungi Provides Insights into the Origins of Lignocellulose Decay Capabilities.</title>
        <authorList>
            <person name="Nagy L.G."/>
            <person name="Riley R."/>
            <person name="Tritt A."/>
            <person name="Adam C."/>
            <person name="Daum C."/>
            <person name="Floudas D."/>
            <person name="Sun H."/>
            <person name="Yadav J.S."/>
            <person name="Pangilinan J."/>
            <person name="Larsson K.H."/>
            <person name="Matsuura K."/>
            <person name="Barry K."/>
            <person name="Labutti K."/>
            <person name="Kuo R."/>
            <person name="Ohm R.A."/>
            <person name="Bhattacharya S.S."/>
            <person name="Shirouzu T."/>
            <person name="Yoshinaga Y."/>
            <person name="Martin F.M."/>
            <person name="Grigoriev I.V."/>
            <person name="Hibbett D.S."/>
        </authorList>
    </citation>
    <scope>NUCLEOTIDE SEQUENCE [LARGE SCALE GENOMIC DNA]</scope>
    <source>
        <strain evidence="11 12">93-53</strain>
    </source>
</reference>
<dbReference type="InterPro" id="IPR003604">
    <property type="entry name" value="Matrin/U1-like-C_Znf_C2H2"/>
</dbReference>
<keyword evidence="7" id="KW-0862">Zinc</keyword>
<dbReference type="Gene3D" id="3.30.160.60">
    <property type="entry name" value="Classic Zinc Finger"/>
    <property type="match status" value="1"/>
</dbReference>
<dbReference type="AlphaFoldDB" id="A0A165H0W8"/>
<dbReference type="STRING" id="1314785.A0A165H0W8"/>
<sequence length="464" mass="52042">MSAMTGLHQEQHVAFFTCLSCTTAFTSAEDQREHYKSDHHRYNMKRRVAGLPPVSATVFNQKVLERKAETAITVSPKGSTCDACGKSYTTENAYRNHLSSRKHRESELKAASNLKVPYTERTAGGTPTEVSTELAEVPSQRPITVALSVDANATKEQIEQTIDEKVAAARARLSPNQCLFCSSSSDSPQDNLTHMLNVHSFFVPDAEFLVDLVGLIAYLGEKIAVGNVCIYCNQRGREFRTHEAVRKHMIDKGHCKVAYDSEEERLEVSDFYDFTSSYPDAQEPKKKNKHAKAEGETDTHEEWEEMDVDDEGDVDEVVDEESSDEESEAEDDLLDNQVTYGDSQYELVLPSGARIGHRSMRLYYEQSLPRIPRSGKAQDPNSGAALVRRLLADSNNALVPRKGGFGAFGAGTDVVKARNRGEAREAGRHVREFRDQRRREDFKTKIGFINNNQKHFRDPLLQVS</sequence>
<dbReference type="InterPro" id="IPR040025">
    <property type="entry name" value="Znf622/Rei1/Reh1"/>
</dbReference>
<evidence type="ECO:0000256" key="5">
    <source>
        <dbReference type="ARBA" id="ARBA00022737"/>
    </source>
</evidence>
<proteinExistence type="inferred from homology"/>
<keyword evidence="4" id="KW-0479">Metal-binding</keyword>
<dbReference type="Pfam" id="PF12756">
    <property type="entry name" value="zf-C2H2_2"/>
    <property type="match status" value="1"/>
</dbReference>
<dbReference type="InterPro" id="IPR036236">
    <property type="entry name" value="Znf_C2H2_sf"/>
</dbReference>
<comment type="subcellular location">
    <subcellularLocation>
        <location evidence="1">Cytoplasm</location>
    </subcellularLocation>
</comment>
<dbReference type="FunCoup" id="A0A165H0W8">
    <property type="interactions" value="316"/>
</dbReference>
<name>A0A165H0W8_9APHY</name>
<dbReference type="PROSITE" id="PS00028">
    <property type="entry name" value="ZINC_FINGER_C2H2_1"/>
    <property type="match status" value="1"/>
</dbReference>
<gene>
    <name evidence="11" type="ORF">LAESUDRAFT_755712</name>
</gene>
<evidence type="ECO:0000256" key="7">
    <source>
        <dbReference type="ARBA" id="ARBA00022833"/>
    </source>
</evidence>
<evidence type="ECO:0000256" key="8">
    <source>
        <dbReference type="ARBA" id="ARBA00034126"/>
    </source>
</evidence>
<dbReference type="PANTHER" id="PTHR13182:SF8">
    <property type="entry name" value="CYTOPLASMIC 60S SUBUNIT BIOGENESIS FACTOR ZNF622"/>
    <property type="match status" value="1"/>
</dbReference>
<dbReference type="RefSeq" id="XP_040768835.1">
    <property type="nucleotide sequence ID" value="XM_040912058.1"/>
</dbReference>
<dbReference type="InterPro" id="IPR013087">
    <property type="entry name" value="Znf_C2H2_type"/>
</dbReference>
<dbReference type="Pfam" id="PF12171">
    <property type="entry name" value="zf-C2H2_jaz"/>
    <property type="match status" value="1"/>
</dbReference>
<evidence type="ECO:0000256" key="4">
    <source>
        <dbReference type="ARBA" id="ARBA00022723"/>
    </source>
</evidence>
<dbReference type="Proteomes" id="UP000076871">
    <property type="component" value="Unassembled WGS sequence"/>
</dbReference>
<dbReference type="InParanoid" id="A0A165H0W8"/>